<evidence type="ECO:0000313" key="1">
    <source>
        <dbReference type="EMBL" id="ADJ22548.1"/>
    </source>
</evidence>
<name>D8JTI6_HYPDA</name>
<dbReference type="HOGENOM" id="CLU_2409292_0_0_5"/>
<dbReference type="STRING" id="582899.Hden_0729"/>
<proteinExistence type="predicted"/>
<dbReference type="eggNOG" id="ENOG50346B1">
    <property type="taxonomic scope" value="Bacteria"/>
</dbReference>
<dbReference type="RefSeq" id="WP_013214763.1">
    <property type="nucleotide sequence ID" value="NC_014313.1"/>
</dbReference>
<organism evidence="1 2">
    <name type="scientific">Hyphomicrobium denitrificans (strain ATCC 51888 / DSM 1869 / NCIMB 11706 / TK 0415)</name>
    <dbReference type="NCBI Taxonomy" id="582899"/>
    <lineage>
        <taxon>Bacteria</taxon>
        <taxon>Pseudomonadati</taxon>
        <taxon>Pseudomonadota</taxon>
        <taxon>Alphaproteobacteria</taxon>
        <taxon>Hyphomicrobiales</taxon>
        <taxon>Hyphomicrobiaceae</taxon>
        <taxon>Hyphomicrobium</taxon>
    </lineage>
</organism>
<dbReference type="OrthoDB" id="7933087at2"/>
<reference evidence="2" key="1">
    <citation type="journal article" date="2011" name="J. Bacteriol.">
        <title>Genome sequences of eight morphologically diverse alphaproteobacteria.</title>
        <authorList>
            <consortium name="US DOE Joint Genome Institute"/>
            <person name="Brown P.J."/>
            <person name="Kysela D.T."/>
            <person name="Buechlein A."/>
            <person name="Hemmerich C."/>
            <person name="Brun Y.V."/>
        </authorList>
    </citation>
    <scope>NUCLEOTIDE SEQUENCE [LARGE SCALE GENOMIC DNA]</scope>
    <source>
        <strain evidence="2">ATCC 51888 / DSM 1869 / NCIB 11706 / TK 0415</strain>
    </source>
</reference>
<dbReference type="EMBL" id="CP002083">
    <property type="protein sequence ID" value="ADJ22548.1"/>
    <property type="molecule type" value="Genomic_DNA"/>
</dbReference>
<gene>
    <name evidence="1" type="ordered locus">Hden_0729</name>
</gene>
<protein>
    <recommendedName>
        <fullName evidence="3">Nif11 domain-containing protein</fullName>
    </recommendedName>
</protein>
<evidence type="ECO:0000313" key="2">
    <source>
        <dbReference type="Proteomes" id="UP000002033"/>
    </source>
</evidence>
<dbReference type="Proteomes" id="UP000002033">
    <property type="component" value="Chromosome"/>
</dbReference>
<sequence>MLEKALQRDAESRYFEKEIKKFGEVLMAEPALVEKLDTTPTKSAFIDMYCDLAKERGISFSKSDLLIAVQEQKQGQDWIIPKKVLRMIADRF</sequence>
<evidence type="ECO:0008006" key="3">
    <source>
        <dbReference type="Google" id="ProtNLM"/>
    </source>
</evidence>
<dbReference type="KEGG" id="hdn:Hden_0729"/>
<dbReference type="AlphaFoldDB" id="D8JTI6"/>
<accession>D8JTI6</accession>
<keyword evidence="2" id="KW-1185">Reference proteome</keyword>